<sequence length="103" mass="11294">MPQKVSERRRKTRKTLNKKVRLFDLLCGSTLPAKDGPVYCGIGSPVEVLVPGFEPWPLRNLHMGCSIRDRRPLYGEPHGDALAASMLTSVSSLDHLGGARILG</sequence>
<dbReference type="AlphaFoldDB" id="A0A8D9I0N3"/>
<proteinExistence type="predicted"/>
<dbReference type="EMBL" id="LS974626">
    <property type="protein sequence ID" value="CAG7909421.1"/>
    <property type="molecule type" value="Genomic_DNA"/>
</dbReference>
<organism evidence="1 2">
    <name type="scientific">Brassica campestris</name>
    <name type="common">Field mustard</name>
    <dbReference type="NCBI Taxonomy" id="3711"/>
    <lineage>
        <taxon>Eukaryota</taxon>
        <taxon>Viridiplantae</taxon>
        <taxon>Streptophyta</taxon>
        <taxon>Embryophyta</taxon>
        <taxon>Tracheophyta</taxon>
        <taxon>Spermatophyta</taxon>
        <taxon>Magnoliopsida</taxon>
        <taxon>eudicotyledons</taxon>
        <taxon>Gunneridae</taxon>
        <taxon>Pentapetalae</taxon>
        <taxon>rosids</taxon>
        <taxon>malvids</taxon>
        <taxon>Brassicales</taxon>
        <taxon>Brassicaceae</taxon>
        <taxon>Brassiceae</taxon>
        <taxon>Brassica</taxon>
    </lineage>
</organism>
<dbReference type="Gramene" id="A10p06670.2_BraZ1">
    <property type="protein sequence ID" value="A10p06670.2_BraZ1.CDS"/>
    <property type="gene ID" value="A10g06670.2_BraZ1"/>
</dbReference>
<dbReference type="Proteomes" id="UP000694005">
    <property type="component" value="Chromosome A10"/>
</dbReference>
<protein>
    <submittedName>
        <fullName evidence="1">Uncharacterized protein</fullName>
    </submittedName>
</protein>
<gene>
    <name evidence="1" type="ORF">BRAPAZ1V2_A10P06670.2</name>
</gene>
<reference evidence="1 2" key="1">
    <citation type="submission" date="2021-07" db="EMBL/GenBank/DDBJ databases">
        <authorList>
            <consortium name="Genoscope - CEA"/>
            <person name="William W."/>
        </authorList>
    </citation>
    <scope>NUCLEOTIDE SEQUENCE [LARGE SCALE GENOMIC DNA]</scope>
</reference>
<accession>A0A8D9I0N3</accession>
<evidence type="ECO:0000313" key="1">
    <source>
        <dbReference type="EMBL" id="CAG7909421.1"/>
    </source>
</evidence>
<name>A0A8D9I0N3_BRACM</name>
<evidence type="ECO:0000313" key="2">
    <source>
        <dbReference type="Proteomes" id="UP000694005"/>
    </source>
</evidence>